<accession>A0A4V3RXZ2</accession>
<protein>
    <submittedName>
        <fullName evidence="1">Uncharacterized protein</fullName>
    </submittedName>
</protein>
<comment type="caution">
    <text evidence="1">The sequence shown here is derived from an EMBL/GenBank/DDBJ whole genome shotgun (WGS) entry which is preliminary data.</text>
</comment>
<keyword evidence="2" id="KW-1185">Reference proteome</keyword>
<organism evidence="1 2">
    <name type="scientific">Marinicauda algicola</name>
    <dbReference type="NCBI Taxonomy" id="2029849"/>
    <lineage>
        <taxon>Bacteria</taxon>
        <taxon>Pseudomonadati</taxon>
        <taxon>Pseudomonadota</taxon>
        <taxon>Alphaproteobacteria</taxon>
        <taxon>Maricaulales</taxon>
        <taxon>Maricaulaceae</taxon>
        <taxon>Marinicauda</taxon>
    </lineage>
</organism>
<dbReference type="OrthoDB" id="7629373at2"/>
<name>A0A4V3RXZ2_9PROT</name>
<evidence type="ECO:0000313" key="2">
    <source>
        <dbReference type="Proteomes" id="UP000308054"/>
    </source>
</evidence>
<evidence type="ECO:0000313" key="1">
    <source>
        <dbReference type="EMBL" id="TGY88409.1"/>
    </source>
</evidence>
<dbReference type="EMBL" id="SRXW01000003">
    <property type="protein sequence ID" value="TGY88409.1"/>
    <property type="molecule type" value="Genomic_DNA"/>
</dbReference>
<dbReference type="AlphaFoldDB" id="A0A4V3RXZ2"/>
<sequence>MTIHSGCAAAALAAASLSGALQEPGAAAESVYTRIHDCLLIEEPLDIPVAISACPGHDGTAVLLAGGDHGSAVAFGTRGHEAQFAEAPPRTGPLLGPGEVIEWRVADGAAYATILRWLASDYENETVGNWLVVTALRPEGEVTACQVAYVDALSLAEANALAREVADRIAPRFSCGEDLPVRFDAGSPDLETVLAGWQARPR</sequence>
<dbReference type="RefSeq" id="WP_135996255.1">
    <property type="nucleotide sequence ID" value="NZ_CP071057.1"/>
</dbReference>
<dbReference type="Proteomes" id="UP000308054">
    <property type="component" value="Unassembled WGS sequence"/>
</dbReference>
<reference evidence="1 2" key="1">
    <citation type="journal article" date="2017" name="Int. J. Syst. Evol. Microbiol.">
        <title>Marinicauda algicola sp. nov., isolated from a marine red alga Rhodosorus marinus.</title>
        <authorList>
            <person name="Jeong S.E."/>
            <person name="Jeon S.H."/>
            <person name="Chun B.H."/>
            <person name="Kim D.W."/>
            <person name="Jeon C.O."/>
        </authorList>
    </citation>
    <scope>NUCLEOTIDE SEQUENCE [LARGE SCALE GENOMIC DNA]</scope>
    <source>
        <strain evidence="1 2">JCM 31718</strain>
    </source>
</reference>
<proteinExistence type="predicted"/>
<gene>
    <name evidence="1" type="ORF">E5163_11365</name>
</gene>